<name>A0A7V8JK32_STEMA</name>
<accession>A0A7V8JK32</accession>
<dbReference type="PIRSF" id="PIRSF018266">
    <property type="entry name" value="FecR"/>
    <property type="match status" value="1"/>
</dbReference>
<dbReference type="Proteomes" id="UP000487117">
    <property type="component" value="Unassembled WGS sequence"/>
</dbReference>
<sequence length="310" mass="33885">MTTGVIAQDAARWWMDAHNGERDEAAFLHWLRADARHAAQYVHLQQLWEQGASVPSARRRRPLHRRVREAATALVLLCALGLFSAYRHVPDDQLRTAAGQIQQATLADGSQVLLSAATRLQVRIDGQHRELQLLQGQAWFKVAADRSRPFHVQTPHGTVTALGTAFDIAVGSTDSVVTVTEHRVQVQAGGSTRTAEAGQQLRFDGRHAAAPQPADGAATAWHQQRLLYVSAPLAEVTAGLDRWHGGRTWVLGRALRRQPVTLIGSTAQAGSSRDQLARQLPVRVLQLAPGVQVWVPRDDRTGEHSGHAAP</sequence>
<protein>
    <submittedName>
        <fullName evidence="2">Protein FecR</fullName>
    </submittedName>
</protein>
<dbReference type="GO" id="GO:0016989">
    <property type="term" value="F:sigma factor antagonist activity"/>
    <property type="evidence" value="ECO:0007669"/>
    <property type="project" value="TreeGrafter"/>
</dbReference>
<dbReference type="InterPro" id="IPR012373">
    <property type="entry name" value="Ferrdict_sens_TM"/>
</dbReference>
<dbReference type="AlphaFoldDB" id="A0A7V8JK32"/>
<reference evidence="3" key="1">
    <citation type="journal article" date="2020" name="MBio">
        <title>Horizontal gene transfer to a defensive symbiont with a reduced genome amongst a multipartite beetle microbiome.</title>
        <authorList>
            <person name="Waterworth S.C."/>
            <person name="Florez L.V."/>
            <person name="Rees E.R."/>
            <person name="Hertweck C."/>
            <person name="Kaltenpoth M."/>
            <person name="Kwan J.C."/>
        </authorList>
    </citation>
    <scope>NUCLEOTIDE SEQUENCE [LARGE SCALE GENOMIC DNA]</scope>
</reference>
<evidence type="ECO:0000313" key="2">
    <source>
        <dbReference type="EMBL" id="KAF1012831.1"/>
    </source>
</evidence>
<dbReference type="Pfam" id="PF04773">
    <property type="entry name" value="FecR"/>
    <property type="match status" value="1"/>
</dbReference>
<organism evidence="2 3">
    <name type="scientific">Stenotrophomonas maltophilia</name>
    <name type="common">Pseudomonas maltophilia</name>
    <name type="synonym">Xanthomonas maltophilia</name>
    <dbReference type="NCBI Taxonomy" id="40324"/>
    <lineage>
        <taxon>Bacteria</taxon>
        <taxon>Pseudomonadati</taxon>
        <taxon>Pseudomonadota</taxon>
        <taxon>Gammaproteobacteria</taxon>
        <taxon>Lysobacterales</taxon>
        <taxon>Lysobacteraceae</taxon>
        <taxon>Stenotrophomonas</taxon>
        <taxon>Stenotrophomonas maltophilia group</taxon>
    </lineage>
</organism>
<dbReference type="PANTHER" id="PTHR30273">
    <property type="entry name" value="PERIPLASMIC SIGNAL SENSOR AND SIGMA FACTOR ACTIVATOR FECR-RELATED"/>
    <property type="match status" value="1"/>
</dbReference>
<dbReference type="Gene3D" id="2.60.120.1440">
    <property type="match status" value="1"/>
</dbReference>
<evidence type="ECO:0000259" key="1">
    <source>
        <dbReference type="Pfam" id="PF04773"/>
    </source>
</evidence>
<feature type="domain" description="FecR protein" evidence="1">
    <location>
        <begin position="92"/>
        <end position="184"/>
    </location>
</feature>
<dbReference type="EMBL" id="WNDS01000007">
    <property type="protein sequence ID" value="KAF1012831.1"/>
    <property type="molecule type" value="Genomic_DNA"/>
</dbReference>
<gene>
    <name evidence="2" type="primary">fecR_6</name>
    <name evidence="2" type="ORF">GAK31_03911</name>
</gene>
<comment type="caution">
    <text evidence="2">The sequence shown here is derived from an EMBL/GenBank/DDBJ whole genome shotgun (WGS) entry which is preliminary data.</text>
</comment>
<dbReference type="PANTHER" id="PTHR30273:SF2">
    <property type="entry name" value="PROTEIN FECR"/>
    <property type="match status" value="1"/>
</dbReference>
<proteinExistence type="predicted"/>
<evidence type="ECO:0000313" key="3">
    <source>
        <dbReference type="Proteomes" id="UP000487117"/>
    </source>
</evidence>
<dbReference type="InterPro" id="IPR006860">
    <property type="entry name" value="FecR"/>
</dbReference>